<name>A0AAP8SPA1_9GAMM</name>
<organism evidence="3 4">
    <name type="scientific">Halioglobus japonicus</name>
    <dbReference type="NCBI Taxonomy" id="930805"/>
    <lineage>
        <taxon>Bacteria</taxon>
        <taxon>Pseudomonadati</taxon>
        <taxon>Pseudomonadota</taxon>
        <taxon>Gammaproteobacteria</taxon>
        <taxon>Cellvibrionales</taxon>
        <taxon>Halieaceae</taxon>
        <taxon>Halioglobus</taxon>
    </lineage>
</organism>
<evidence type="ECO:0000259" key="2">
    <source>
        <dbReference type="Pfam" id="PF01266"/>
    </source>
</evidence>
<dbReference type="Proteomes" id="UP000235162">
    <property type="component" value="Unassembled WGS sequence"/>
</dbReference>
<comment type="caution">
    <text evidence="3">The sequence shown here is derived from an EMBL/GenBank/DDBJ whole genome shotgun (WGS) entry which is preliminary data.</text>
</comment>
<keyword evidence="1" id="KW-0560">Oxidoreductase</keyword>
<dbReference type="Gene3D" id="3.50.50.60">
    <property type="entry name" value="FAD/NAD(P)-binding domain"/>
    <property type="match status" value="1"/>
</dbReference>
<protein>
    <submittedName>
        <fullName evidence="3">FAD-dependent oxidoreductase</fullName>
    </submittedName>
</protein>
<accession>A0AAP8SPA1</accession>
<dbReference type="PANTHER" id="PTHR13847">
    <property type="entry name" value="SARCOSINE DEHYDROGENASE-RELATED"/>
    <property type="match status" value="1"/>
</dbReference>
<evidence type="ECO:0000256" key="1">
    <source>
        <dbReference type="ARBA" id="ARBA00023002"/>
    </source>
</evidence>
<reference evidence="3 4" key="1">
    <citation type="submission" date="2018-01" db="EMBL/GenBank/DDBJ databases">
        <title>The draft genome sequence of Halioglobus japonicus S1-36.</title>
        <authorList>
            <person name="Du Z.-J."/>
            <person name="Shi M.-J."/>
        </authorList>
    </citation>
    <scope>NUCLEOTIDE SEQUENCE [LARGE SCALE GENOMIC DNA]</scope>
    <source>
        <strain evidence="3 4">S1-36</strain>
    </source>
</reference>
<sequence>MFGLKKTAETREHTGSYYAASANWQTAYPRLENDIEADVVVVGGGFTGVNTAVELVEKGYDVVLLEANRISWGASGRNGGQVIGGIGHDPERFEKQIGAAGVKAIYRMGIAARDIIRERVEKYGIDCDLTWGYCDVALKPRHLKQFAEWRDFEKEIGNPHEYRLLDRDELKEYVNSDAYLGGLMNTANGHVHPLNLCIGEARAAERGGARIFEQSRVQEIVQGQRVRVRTDEGSVLAKKVVLAGNAYMGGLIPKLATRVLPSNSSVVATAPLPESMAQQLMPGNVAVCDPRTALDYFRLSADRRMLFGGLSNYTGLEPKDLEGTIRRKMEKVFPELTGIPIDYGWSGQMGIGLNRMPQLGRLADNIAYIQAYSGHGVAPTHMMAKITADMIDGKPDDFDIFSRIPHWPFPGGKYLRRPALAVGMAYFKVKDVL</sequence>
<dbReference type="InterPro" id="IPR036188">
    <property type="entry name" value="FAD/NAD-bd_sf"/>
</dbReference>
<evidence type="ECO:0000313" key="3">
    <source>
        <dbReference type="EMBL" id="PLW87346.1"/>
    </source>
</evidence>
<dbReference type="PANTHER" id="PTHR13847:SF281">
    <property type="entry name" value="FAD DEPENDENT OXIDOREDUCTASE DOMAIN-CONTAINING PROTEIN"/>
    <property type="match status" value="1"/>
</dbReference>
<dbReference type="GO" id="GO:0005737">
    <property type="term" value="C:cytoplasm"/>
    <property type="evidence" value="ECO:0007669"/>
    <property type="project" value="TreeGrafter"/>
</dbReference>
<dbReference type="SUPFAM" id="SSF51905">
    <property type="entry name" value="FAD/NAD(P)-binding domain"/>
    <property type="match status" value="1"/>
</dbReference>
<feature type="domain" description="FAD dependent oxidoreductase" evidence="2">
    <location>
        <begin position="38"/>
        <end position="390"/>
    </location>
</feature>
<evidence type="ECO:0000313" key="4">
    <source>
        <dbReference type="Proteomes" id="UP000235162"/>
    </source>
</evidence>
<dbReference type="AlphaFoldDB" id="A0AAP8SPA1"/>
<dbReference type="Gene3D" id="3.30.9.10">
    <property type="entry name" value="D-Amino Acid Oxidase, subunit A, domain 2"/>
    <property type="match status" value="1"/>
</dbReference>
<dbReference type="EMBL" id="PKUR01000001">
    <property type="protein sequence ID" value="PLW87346.1"/>
    <property type="molecule type" value="Genomic_DNA"/>
</dbReference>
<dbReference type="InterPro" id="IPR006076">
    <property type="entry name" value="FAD-dep_OxRdtase"/>
</dbReference>
<dbReference type="RefSeq" id="WP_102106083.1">
    <property type="nucleotide sequence ID" value="NZ_BMYL01000001.1"/>
</dbReference>
<dbReference type="GO" id="GO:0016491">
    <property type="term" value="F:oxidoreductase activity"/>
    <property type="evidence" value="ECO:0007669"/>
    <property type="project" value="UniProtKB-KW"/>
</dbReference>
<keyword evidence="4" id="KW-1185">Reference proteome</keyword>
<dbReference type="Pfam" id="PF01266">
    <property type="entry name" value="DAO"/>
    <property type="match status" value="1"/>
</dbReference>
<gene>
    <name evidence="3" type="ORF">C0029_01760</name>
</gene>
<proteinExistence type="predicted"/>